<protein>
    <recommendedName>
        <fullName evidence="7">Odorant-binding protein</fullName>
    </recommendedName>
</protein>
<dbReference type="PANTHER" id="PTHR21364:SF2">
    <property type="entry name" value="GENERAL ODORANT-BINDING PROTEIN 19A"/>
    <property type="match status" value="1"/>
</dbReference>
<gene>
    <name evidence="5" type="ORF">HCN44_002385</name>
</gene>
<keyword evidence="4" id="KW-0732">Signal</keyword>
<comment type="subcellular location">
    <subcellularLocation>
        <location evidence="1">Secreted</location>
    </subcellularLocation>
</comment>
<evidence type="ECO:0000313" key="6">
    <source>
        <dbReference type="Proteomes" id="UP000639338"/>
    </source>
</evidence>
<dbReference type="GO" id="GO:0007608">
    <property type="term" value="P:sensory perception of smell"/>
    <property type="evidence" value="ECO:0007669"/>
    <property type="project" value="UniProtKB-ARBA"/>
</dbReference>
<reference evidence="5 6" key="1">
    <citation type="submission" date="2020-08" db="EMBL/GenBank/DDBJ databases">
        <title>Aphidius gifuensis genome sequencing and assembly.</title>
        <authorList>
            <person name="Du Z."/>
        </authorList>
    </citation>
    <scope>NUCLEOTIDE SEQUENCE [LARGE SCALE GENOMIC DNA]</scope>
    <source>
        <strain evidence="5">YNYX2018</strain>
        <tissue evidence="5">Adults</tissue>
    </source>
</reference>
<evidence type="ECO:0000256" key="2">
    <source>
        <dbReference type="ARBA" id="ARBA00008098"/>
    </source>
</evidence>
<evidence type="ECO:0000256" key="3">
    <source>
        <dbReference type="ARBA" id="ARBA00022525"/>
    </source>
</evidence>
<dbReference type="Gene3D" id="1.10.238.20">
    <property type="entry name" value="Pheromone/general odorant binding protein domain"/>
    <property type="match status" value="1"/>
</dbReference>
<dbReference type="InterPro" id="IPR036728">
    <property type="entry name" value="PBP_GOBP_sf"/>
</dbReference>
<dbReference type="SUPFAM" id="SSF47565">
    <property type="entry name" value="Insect pheromone/odorant-binding proteins"/>
    <property type="match status" value="1"/>
</dbReference>
<evidence type="ECO:0000313" key="5">
    <source>
        <dbReference type="EMBL" id="KAF7996739.1"/>
    </source>
</evidence>
<dbReference type="FunFam" id="1.10.238.20:FF:000001">
    <property type="entry name" value="General odorant-binding protein lush"/>
    <property type="match status" value="1"/>
</dbReference>
<organism evidence="5 6">
    <name type="scientific">Aphidius gifuensis</name>
    <name type="common">Parasitoid wasp</name>
    <dbReference type="NCBI Taxonomy" id="684658"/>
    <lineage>
        <taxon>Eukaryota</taxon>
        <taxon>Metazoa</taxon>
        <taxon>Ecdysozoa</taxon>
        <taxon>Arthropoda</taxon>
        <taxon>Hexapoda</taxon>
        <taxon>Insecta</taxon>
        <taxon>Pterygota</taxon>
        <taxon>Neoptera</taxon>
        <taxon>Endopterygota</taxon>
        <taxon>Hymenoptera</taxon>
        <taxon>Apocrita</taxon>
        <taxon>Ichneumonoidea</taxon>
        <taxon>Braconidae</taxon>
        <taxon>Aphidiinae</taxon>
        <taxon>Aphidius</taxon>
    </lineage>
</organism>
<dbReference type="SMART" id="SM00708">
    <property type="entry name" value="PhBP"/>
    <property type="match status" value="1"/>
</dbReference>
<dbReference type="PANTHER" id="PTHR21364">
    <property type="entry name" value="GENERAL ODORANT-BINDING PROTEIN 19A"/>
    <property type="match status" value="1"/>
</dbReference>
<evidence type="ECO:0000256" key="1">
    <source>
        <dbReference type="ARBA" id="ARBA00004613"/>
    </source>
</evidence>
<proteinExistence type="inferred from homology"/>
<dbReference type="Proteomes" id="UP000639338">
    <property type="component" value="Unassembled WGS sequence"/>
</dbReference>
<comment type="caution">
    <text evidence="5">The sequence shown here is derived from an EMBL/GenBank/DDBJ whole genome shotgun (WGS) entry which is preliminary data.</text>
</comment>
<evidence type="ECO:0000256" key="4">
    <source>
        <dbReference type="SAM" id="SignalP"/>
    </source>
</evidence>
<feature type="chain" id="PRO_5032944917" description="Odorant-binding protein" evidence="4">
    <location>
        <begin position="21"/>
        <end position="136"/>
    </location>
</feature>
<dbReference type="OrthoDB" id="5978988at2759"/>
<accession>A0A835CV10</accession>
<dbReference type="Pfam" id="PF01395">
    <property type="entry name" value="PBP_GOBP"/>
    <property type="match status" value="1"/>
</dbReference>
<dbReference type="GO" id="GO:0005549">
    <property type="term" value="F:odorant binding"/>
    <property type="evidence" value="ECO:0007669"/>
    <property type="project" value="InterPro"/>
</dbReference>
<evidence type="ECO:0008006" key="7">
    <source>
        <dbReference type="Google" id="ProtNLM"/>
    </source>
</evidence>
<dbReference type="InterPro" id="IPR006170">
    <property type="entry name" value="PBP/GOBP"/>
</dbReference>
<dbReference type="EMBL" id="JACMRX010000001">
    <property type="protein sequence ID" value="KAF7996739.1"/>
    <property type="molecule type" value="Genomic_DNA"/>
</dbReference>
<keyword evidence="3" id="KW-0964">Secreted</keyword>
<comment type="similarity">
    <text evidence="2">Belongs to the PBP/GOBP family.</text>
</comment>
<keyword evidence="6" id="KW-1185">Reference proteome</keyword>
<dbReference type="CDD" id="cd23992">
    <property type="entry name" value="PBP_GOBP"/>
    <property type="match status" value="1"/>
</dbReference>
<sequence length="136" mass="15486">MTKAMLIVLFFTSLVIYTSAGPVPKEFEDVAPEIRKICLAESGTTNEMVNEVGLGKFTEDDKLKCYLRCLFDQFRLMTPKGLNFKGFLALSPPNMKEKAVVMVEKCKETKGTDSCDLAYNINYCFYKTYPVEFFII</sequence>
<name>A0A835CV10_APHGI</name>
<dbReference type="GO" id="GO:0005576">
    <property type="term" value="C:extracellular region"/>
    <property type="evidence" value="ECO:0007669"/>
    <property type="project" value="UniProtKB-SubCell"/>
</dbReference>
<feature type="signal peptide" evidence="4">
    <location>
        <begin position="1"/>
        <end position="20"/>
    </location>
</feature>
<dbReference type="AlphaFoldDB" id="A0A835CV10"/>